<dbReference type="InterPro" id="IPR036236">
    <property type="entry name" value="Znf_C2H2_sf"/>
</dbReference>
<dbReference type="Proteomes" id="UP000095767">
    <property type="component" value="Unassembled WGS sequence"/>
</dbReference>
<reference evidence="2 3" key="1">
    <citation type="submission" date="2016-09" db="EMBL/GenBank/DDBJ databases">
        <title>The draft genome of Dichanthelium oligosanthes: A C3 panicoid grass species.</title>
        <authorList>
            <person name="Studer A.J."/>
            <person name="Schnable J.C."/>
            <person name="Brutnell T.P."/>
        </authorList>
    </citation>
    <scope>NUCLEOTIDE SEQUENCE [LARGE SCALE GENOMIC DNA]</scope>
    <source>
        <strain evidence="3">cv. Kellogg 1175</strain>
        <tissue evidence="2">Leaf</tissue>
    </source>
</reference>
<dbReference type="PANTHER" id="PTHR46786">
    <property type="entry name" value="ZINC FINGER MATRIN-TYPE PROTEIN 3"/>
    <property type="match status" value="1"/>
</dbReference>
<name>A0A1E5W260_9POAL</name>
<accession>A0A1E5W260</accession>
<evidence type="ECO:0000313" key="2">
    <source>
        <dbReference type="EMBL" id="OEL31350.1"/>
    </source>
</evidence>
<feature type="compositionally biased region" description="Basic residues" evidence="1">
    <location>
        <begin position="9"/>
        <end position="23"/>
    </location>
</feature>
<evidence type="ECO:0000313" key="3">
    <source>
        <dbReference type="Proteomes" id="UP000095767"/>
    </source>
</evidence>
<protein>
    <recommendedName>
        <fullName evidence="4">C2H2-type domain-containing protein</fullName>
    </recommendedName>
</protein>
<dbReference type="SUPFAM" id="SSF57667">
    <property type="entry name" value="beta-beta-alpha zinc fingers"/>
    <property type="match status" value="1"/>
</dbReference>
<keyword evidence="3" id="KW-1185">Reference proteome</keyword>
<dbReference type="InterPro" id="IPR052644">
    <property type="entry name" value="ZMAT3"/>
</dbReference>
<organism evidence="2 3">
    <name type="scientific">Dichanthelium oligosanthes</name>
    <dbReference type="NCBI Taxonomy" id="888268"/>
    <lineage>
        <taxon>Eukaryota</taxon>
        <taxon>Viridiplantae</taxon>
        <taxon>Streptophyta</taxon>
        <taxon>Embryophyta</taxon>
        <taxon>Tracheophyta</taxon>
        <taxon>Spermatophyta</taxon>
        <taxon>Magnoliopsida</taxon>
        <taxon>Liliopsida</taxon>
        <taxon>Poales</taxon>
        <taxon>Poaceae</taxon>
        <taxon>PACMAD clade</taxon>
        <taxon>Panicoideae</taxon>
        <taxon>Panicodae</taxon>
        <taxon>Paniceae</taxon>
        <taxon>Dichantheliinae</taxon>
        <taxon>Dichanthelium</taxon>
    </lineage>
</organism>
<dbReference type="AlphaFoldDB" id="A0A1E5W260"/>
<proteinExistence type="predicted"/>
<dbReference type="OrthoDB" id="694733at2759"/>
<evidence type="ECO:0008006" key="4">
    <source>
        <dbReference type="Google" id="ProtNLM"/>
    </source>
</evidence>
<sequence>MPPPLQRRSAPKPPKHPAAKKKPTVPCAFCEVLCMTAWHLEQHEKGRRHRNKVACLAGEMNVQCQVGNVHLSDALNVRHHYARNLHI</sequence>
<gene>
    <name evidence="2" type="ORF">BAE44_0007630</name>
</gene>
<dbReference type="PANTHER" id="PTHR46786:SF1">
    <property type="entry name" value="ZINC FINGER MATRIN-TYPE PROTEIN 3"/>
    <property type="match status" value="1"/>
</dbReference>
<feature type="region of interest" description="Disordered" evidence="1">
    <location>
        <begin position="1"/>
        <end position="23"/>
    </location>
</feature>
<dbReference type="Gene3D" id="3.30.160.60">
    <property type="entry name" value="Classic Zinc Finger"/>
    <property type="match status" value="1"/>
</dbReference>
<evidence type="ECO:0000256" key="1">
    <source>
        <dbReference type="SAM" id="MobiDB-lite"/>
    </source>
</evidence>
<dbReference type="EMBL" id="LWDX02023685">
    <property type="protein sequence ID" value="OEL31350.1"/>
    <property type="molecule type" value="Genomic_DNA"/>
</dbReference>
<comment type="caution">
    <text evidence="2">The sequence shown here is derived from an EMBL/GenBank/DDBJ whole genome shotgun (WGS) entry which is preliminary data.</text>
</comment>
<dbReference type="STRING" id="888268.A0A1E5W260"/>